<sequence>MQHLMSHFDIAQSGLHGLTGNLEFSGGKRSNFKLDLLKLKKEEIRKVGFWTPQGGINITDSSAFYESLAPNITLVVMTREVS</sequence>
<accession>A0ABD2NZT1</accession>
<evidence type="ECO:0000313" key="2">
    <source>
        <dbReference type="Proteomes" id="UP001516400"/>
    </source>
</evidence>
<reference evidence="1 2" key="1">
    <citation type="journal article" date="2021" name="BMC Biol.">
        <title>Horizontally acquired antibacterial genes associated with adaptive radiation of ladybird beetles.</title>
        <authorList>
            <person name="Li H.S."/>
            <person name="Tang X.F."/>
            <person name="Huang Y.H."/>
            <person name="Xu Z.Y."/>
            <person name="Chen M.L."/>
            <person name="Du X.Y."/>
            <person name="Qiu B.Y."/>
            <person name="Chen P.T."/>
            <person name="Zhang W."/>
            <person name="Slipinski A."/>
            <person name="Escalona H.E."/>
            <person name="Waterhouse R.M."/>
            <person name="Zwick A."/>
            <person name="Pang H."/>
        </authorList>
    </citation>
    <scope>NUCLEOTIDE SEQUENCE [LARGE SCALE GENOMIC DNA]</scope>
    <source>
        <strain evidence="1">SYSU2018</strain>
    </source>
</reference>
<name>A0ABD2NZT1_9CUCU</name>
<comment type="caution">
    <text evidence="1">The sequence shown here is derived from an EMBL/GenBank/DDBJ whole genome shotgun (WGS) entry which is preliminary data.</text>
</comment>
<dbReference type="AlphaFoldDB" id="A0ABD2NZT1"/>
<proteinExistence type="predicted"/>
<keyword evidence="2" id="KW-1185">Reference proteome</keyword>
<dbReference type="Gene3D" id="3.40.50.2300">
    <property type="match status" value="2"/>
</dbReference>
<dbReference type="Proteomes" id="UP001516400">
    <property type="component" value="Unassembled WGS sequence"/>
</dbReference>
<dbReference type="EMBL" id="JABFTP020000165">
    <property type="protein sequence ID" value="KAL3284144.1"/>
    <property type="molecule type" value="Genomic_DNA"/>
</dbReference>
<evidence type="ECO:0008006" key="3">
    <source>
        <dbReference type="Google" id="ProtNLM"/>
    </source>
</evidence>
<protein>
    <recommendedName>
        <fullName evidence="3">Receptor ligand binding region domain-containing protein</fullName>
    </recommendedName>
</protein>
<organism evidence="1 2">
    <name type="scientific">Cryptolaemus montrouzieri</name>
    <dbReference type="NCBI Taxonomy" id="559131"/>
    <lineage>
        <taxon>Eukaryota</taxon>
        <taxon>Metazoa</taxon>
        <taxon>Ecdysozoa</taxon>
        <taxon>Arthropoda</taxon>
        <taxon>Hexapoda</taxon>
        <taxon>Insecta</taxon>
        <taxon>Pterygota</taxon>
        <taxon>Neoptera</taxon>
        <taxon>Endopterygota</taxon>
        <taxon>Coleoptera</taxon>
        <taxon>Polyphaga</taxon>
        <taxon>Cucujiformia</taxon>
        <taxon>Coccinelloidea</taxon>
        <taxon>Coccinellidae</taxon>
        <taxon>Scymninae</taxon>
        <taxon>Scymnini</taxon>
        <taxon>Cryptolaemus</taxon>
    </lineage>
</organism>
<gene>
    <name evidence="1" type="ORF">HHI36_018312</name>
</gene>
<evidence type="ECO:0000313" key="1">
    <source>
        <dbReference type="EMBL" id="KAL3284144.1"/>
    </source>
</evidence>